<dbReference type="AlphaFoldDB" id="A0A812J8T9"/>
<proteinExistence type="inferred from homology"/>
<gene>
    <name evidence="5" type="primary">SCLY</name>
    <name evidence="5" type="ORF">SNEC2469_LOCUS1626</name>
</gene>
<evidence type="ECO:0000259" key="4">
    <source>
        <dbReference type="Pfam" id="PF00266"/>
    </source>
</evidence>
<comment type="cofactor">
    <cofactor evidence="1">
        <name>pyridoxal 5'-phosphate</name>
        <dbReference type="ChEBI" id="CHEBI:597326"/>
    </cofactor>
</comment>
<dbReference type="Pfam" id="PF00266">
    <property type="entry name" value="Aminotran_5"/>
    <property type="match status" value="1"/>
</dbReference>
<dbReference type="PANTHER" id="PTHR11601">
    <property type="entry name" value="CYSTEINE DESULFURYLASE FAMILY MEMBER"/>
    <property type="match status" value="1"/>
</dbReference>
<feature type="compositionally biased region" description="Low complexity" evidence="3">
    <location>
        <begin position="288"/>
        <end position="303"/>
    </location>
</feature>
<feature type="domain" description="Aminotransferase class V" evidence="4">
    <location>
        <begin position="154"/>
        <end position="212"/>
    </location>
</feature>
<evidence type="ECO:0000313" key="5">
    <source>
        <dbReference type="EMBL" id="CAE7202938.1"/>
    </source>
</evidence>
<reference evidence="5" key="1">
    <citation type="submission" date="2021-02" db="EMBL/GenBank/DDBJ databases">
        <authorList>
            <person name="Dougan E. K."/>
            <person name="Rhodes N."/>
            <person name="Thang M."/>
            <person name="Chan C."/>
        </authorList>
    </citation>
    <scope>NUCLEOTIDE SEQUENCE</scope>
</reference>
<evidence type="ECO:0000256" key="2">
    <source>
        <dbReference type="ARBA" id="ARBA00006490"/>
    </source>
</evidence>
<feature type="compositionally biased region" description="Acidic residues" evidence="3">
    <location>
        <begin position="260"/>
        <end position="277"/>
    </location>
</feature>
<sequence length="441" mass="48042">MAADELVAQGYMLRACREVAPDYKNDTSPCLWQSPTPPSQQAIDTYEVWKEGFFYACEQSVARHSDALADELASRLRSLSREEQNLTHIAEEVCKTAAACGQKNKAESSFFLGASSFYRELTICDNCLDGRNCWGLGKTVAEARCRWRERDRPIYLDYNGTTPIDKEVCAAMTTMMSTHWGNPSSSHFYGIQAKKALETARRQCAELIGAEPGSRDIVLDSQLVMAALFWEAVALAPARAAADTKRVTDSINHDEVIASSEEDDEGDEDDDEEDDDDAAKNSSVPLALTQSSSKPLSSTSPQSMHALPANFDAISFLAETETAEEAASTAESEAMVAEAAAARSAARLRRAQLRRAAGGSEEDRQIAETSLHAAQTAWQQRAPRARQLTVGAREARSAARKRAAEVSPNLGASSLLRTFGPENCVSTWRDASSGTCFLKTD</sequence>
<dbReference type="Proteomes" id="UP000601435">
    <property type="component" value="Unassembled WGS sequence"/>
</dbReference>
<organism evidence="5 6">
    <name type="scientific">Symbiodinium necroappetens</name>
    <dbReference type="NCBI Taxonomy" id="1628268"/>
    <lineage>
        <taxon>Eukaryota</taxon>
        <taxon>Sar</taxon>
        <taxon>Alveolata</taxon>
        <taxon>Dinophyceae</taxon>
        <taxon>Suessiales</taxon>
        <taxon>Symbiodiniaceae</taxon>
        <taxon>Symbiodinium</taxon>
    </lineage>
</organism>
<dbReference type="OrthoDB" id="425386at2759"/>
<evidence type="ECO:0000256" key="3">
    <source>
        <dbReference type="SAM" id="MobiDB-lite"/>
    </source>
</evidence>
<comment type="caution">
    <text evidence="5">The sequence shown here is derived from an EMBL/GenBank/DDBJ whole genome shotgun (WGS) entry which is preliminary data.</text>
</comment>
<dbReference type="Gene3D" id="3.90.1150.10">
    <property type="entry name" value="Aspartate Aminotransferase, domain 1"/>
    <property type="match status" value="1"/>
</dbReference>
<name>A0A812J8T9_9DINO</name>
<evidence type="ECO:0000313" key="6">
    <source>
        <dbReference type="Proteomes" id="UP000601435"/>
    </source>
</evidence>
<dbReference type="InterPro" id="IPR015422">
    <property type="entry name" value="PyrdxlP-dep_Trfase_small"/>
</dbReference>
<keyword evidence="6" id="KW-1185">Reference proteome</keyword>
<dbReference type="EMBL" id="CAJNJA010005980">
    <property type="protein sequence ID" value="CAE7202938.1"/>
    <property type="molecule type" value="Genomic_DNA"/>
</dbReference>
<accession>A0A812J8T9</accession>
<dbReference type="PANTHER" id="PTHR11601:SF34">
    <property type="entry name" value="CYSTEINE DESULFURASE"/>
    <property type="match status" value="1"/>
</dbReference>
<dbReference type="InterPro" id="IPR015424">
    <property type="entry name" value="PyrdxlP-dep_Trfase"/>
</dbReference>
<feature type="compositionally biased region" description="Basic and acidic residues" evidence="3">
    <location>
        <begin position="242"/>
        <end position="256"/>
    </location>
</feature>
<protein>
    <submittedName>
        <fullName evidence="5">SCLY protein</fullName>
    </submittedName>
</protein>
<feature type="non-terminal residue" evidence="5">
    <location>
        <position position="441"/>
    </location>
</feature>
<dbReference type="Gene3D" id="3.40.640.10">
    <property type="entry name" value="Type I PLP-dependent aspartate aminotransferase-like (Major domain)"/>
    <property type="match status" value="1"/>
</dbReference>
<feature type="region of interest" description="Disordered" evidence="3">
    <location>
        <begin position="241"/>
        <end position="304"/>
    </location>
</feature>
<dbReference type="InterPro" id="IPR000192">
    <property type="entry name" value="Aminotrans_V_dom"/>
</dbReference>
<dbReference type="InterPro" id="IPR015421">
    <property type="entry name" value="PyrdxlP-dep_Trfase_major"/>
</dbReference>
<comment type="similarity">
    <text evidence="2">Belongs to the class-V pyridoxal-phosphate-dependent aminotransferase family. NifS/IscS subfamily.</text>
</comment>
<dbReference type="SUPFAM" id="SSF53383">
    <property type="entry name" value="PLP-dependent transferases"/>
    <property type="match status" value="1"/>
</dbReference>
<dbReference type="Gene3D" id="1.10.260.50">
    <property type="match status" value="1"/>
</dbReference>
<evidence type="ECO:0000256" key="1">
    <source>
        <dbReference type="ARBA" id="ARBA00001933"/>
    </source>
</evidence>